<reference evidence="2 3" key="2">
    <citation type="submission" date="2018-11" db="EMBL/GenBank/DDBJ databases">
        <authorList>
            <consortium name="Pathogen Informatics"/>
        </authorList>
    </citation>
    <scope>NUCLEOTIDE SEQUENCE [LARGE SCALE GENOMIC DNA]</scope>
    <source>
        <strain evidence="2 3">Costa Rica</strain>
    </source>
</reference>
<dbReference type="EMBL" id="UYYA01005105">
    <property type="protein sequence ID" value="VDM64166.1"/>
    <property type="molecule type" value="Genomic_DNA"/>
</dbReference>
<dbReference type="InterPro" id="IPR001279">
    <property type="entry name" value="Metallo-B-lactamas"/>
</dbReference>
<dbReference type="InterPro" id="IPR036866">
    <property type="entry name" value="RibonucZ/Hydroxyglut_hydro"/>
</dbReference>
<keyword evidence="3" id="KW-1185">Reference proteome</keyword>
<evidence type="ECO:0000313" key="3">
    <source>
        <dbReference type="Proteomes" id="UP000267027"/>
    </source>
</evidence>
<dbReference type="WBParaSite" id="ACOC_0001258001-mRNA-1">
    <property type="protein sequence ID" value="ACOC_0001258001-mRNA-1"/>
    <property type="gene ID" value="ACOC_0001258001"/>
</dbReference>
<dbReference type="OMA" id="IDTGCGC"/>
<feature type="domain" description="Metallo-beta-lactamase" evidence="1">
    <location>
        <begin position="41"/>
        <end position="116"/>
    </location>
</feature>
<organism evidence="4">
    <name type="scientific">Angiostrongylus costaricensis</name>
    <name type="common">Nematode worm</name>
    <dbReference type="NCBI Taxonomy" id="334426"/>
    <lineage>
        <taxon>Eukaryota</taxon>
        <taxon>Metazoa</taxon>
        <taxon>Ecdysozoa</taxon>
        <taxon>Nematoda</taxon>
        <taxon>Chromadorea</taxon>
        <taxon>Rhabditida</taxon>
        <taxon>Rhabditina</taxon>
        <taxon>Rhabditomorpha</taxon>
        <taxon>Strongyloidea</taxon>
        <taxon>Metastrongylidae</taxon>
        <taxon>Angiostrongylus</taxon>
    </lineage>
</organism>
<protein>
    <submittedName>
        <fullName evidence="4">Lactamase_B domain-containing protein</fullName>
    </submittedName>
</protein>
<gene>
    <name evidence="2" type="ORF">ACOC_LOCUS12581</name>
</gene>
<evidence type="ECO:0000313" key="4">
    <source>
        <dbReference type="WBParaSite" id="ACOC_0001258001-mRNA-1"/>
    </source>
</evidence>
<dbReference type="Proteomes" id="UP000267027">
    <property type="component" value="Unassembled WGS sequence"/>
</dbReference>
<evidence type="ECO:0000313" key="2">
    <source>
        <dbReference type="EMBL" id="VDM64166.1"/>
    </source>
</evidence>
<evidence type="ECO:0000259" key="1">
    <source>
        <dbReference type="Pfam" id="PF00753"/>
    </source>
</evidence>
<dbReference type="Gene3D" id="3.60.15.10">
    <property type="entry name" value="Ribonuclease Z/Hydroxyacylglutathione hydrolase-like"/>
    <property type="match status" value="1"/>
</dbReference>
<proteinExistence type="predicted"/>
<dbReference type="Pfam" id="PF00753">
    <property type="entry name" value="Lactamase_B"/>
    <property type="match status" value="1"/>
</dbReference>
<name>A0A0R3Q0U9_ANGCS</name>
<sequence>MTFQSTQISDSVWTILEEDIRGCFPISYLIIGDEKEYAFLALLIDTGCGNGNVYHYIKMQNIIRKKMLIVVNTHNHPEQTGGNFHFSTTGRDGLAHLVEDLCASGNDKYYTKLMNSNWHWEVKHLQGPQQ</sequence>
<dbReference type="AlphaFoldDB" id="A0A0R3Q0U9"/>
<accession>A0A0R3Q0U9</accession>
<reference evidence="4" key="1">
    <citation type="submission" date="2017-02" db="UniProtKB">
        <authorList>
            <consortium name="WormBaseParasite"/>
        </authorList>
    </citation>
    <scope>IDENTIFICATION</scope>
</reference>
<dbReference type="OrthoDB" id="17458at2759"/>
<dbReference type="SUPFAM" id="SSF56281">
    <property type="entry name" value="Metallo-hydrolase/oxidoreductase"/>
    <property type="match status" value="1"/>
</dbReference>